<dbReference type="SUPFAM" id="SSF53756">
    <property type="entry name" value="UDP-Glycosyltransferase/glycogen phosphorylase"/>
    <property type="match status" value="2"/>
</dbReference>
<dbReference type="PANTHER" id="PTHR12526">
    <property type="entry name" value="GLYCOSYLTRANSFERASE"/>
    <property type="match status" value="1"/>
</dbReference>
<dbReference type="CDD" id="cd03801">
    <property type="entry name" value="GT4_PimA-like"/>
    <property type="match status" value="1"/>
</dbReference>
<evidence type="ECO:0000259" key="1">
    <source>
        <dbReference type="Pfam" id="PF13439"/>
    </source>
</evidence>
<protein>
    <submittedName>
        <fullName evidence="2">Glycosyltransferase</fullName>
    </submittedName>
</protein>
<comment type="caution">
    <text evidence="2">The sequence shown here is derived from an EMBL/GenBank/DDBJ whole genome shotgun (WGS) entry which is preliminary data.</text>
</comment>
<gene>
    <name evidence="2" type="ORF">V3330_18545</name>
</gene>
<proteinExistence type="predicted"/>
<organism evidence="2 3">
    <name type="scientific">Elongatibacter sediminis</name>
    <dbReference type="NCBI Taxonomy" id="3119006"/>
    <lineage>
        <taxon>Bacteria</taxon>
        <taxon>Pseudomonadati</taxon>
        <taxon>Pseudomonadota</taxon>
        <taxon>Gammaproteobacteria</taxon>
        <taxon>Chromatiales</taxon>
        <taxon>Wenzhouxiangellaceae</taxon>
        <taxon>Elongatibacter</taxon>
    </lineage>
</organism>
<name>A0AAW9RJP0_9GAMM</name>
<dbReference type="GO" id="GO:0016757">
    <property type="term" value="F:glycosyltransferase activity"/>
    <property type="evidence" value="ECO:0007669"/>
    <property type="project" value="UniProtKB-ARBA"/>
</dbReference>
<feature type="domain" description="Glycosyltransferase subfamily 4-like N-terminal" evidence="1">
    <location>
        <begin position="442"/>
        <end position="633"/>
    </location>
</feature>
<dbReference type="Gene3D" id="3.40.50.2000">
    <property type="entry name" value="Glycogen Phosphorylase B"/>
    <property type="match status" value="2"/>
</dbReference>
<accession>A0AAW9RJP0</accession>
<dbReference type="PANTHER" id="PTHR12526:SF600">
    <property type="entry name" value="GLYCOSYL TRANSFERASE GROUP 1"/>
    <property type="match status" value="1"/>
</dbReference>
<dbReference type="Pfam" id="PF13439">
    <property type="entry name" value="Glyco_transf_4"/>
    <property type="match status" value="1"/>
</dbReference>
<reference evidence="2 3" key="1">
    <citation type="submission" date="2024-02" db="EMBL/GenBank/DDBJ databases">
        <title>A novel Wenzhouxiangellaceae bacterium, isolated from coastal sediments.</title>
        <authorList>
            <person name="Du Z.-J."/>
            <person name="Ye Y.-Q."/>
            <person name="Zhang X.-Y."/>
        </authorList>
    </citation>
    <scope>NUCLEOTIDE SEQUENCE [LARGE SCALE GENOMIC DNA]</scope>
    <source>
        <strain evidence="2 3">CH-27</strain>
    </source>
</reference>
<dbReference type="Proteomes" id="UP001359886">
    <property type="component" value="Unassembled WGS sequence"/>
</dbReference>
<keyword evidence="3" id="KW-1185">Reference proteome</keyword>
<evidence type="ECO:0000313" key="3">
    <source>
        <dbReference type="Proteomes" id="UP001359886"/>
    </source>
</evidence>
<dbReference type="Pfam" id="PF13692">
    <property type="entry name" value="Glyco_trans_1_4"/>
    <property type="match status" value="1"/>
</dbReference>
<dbReference type="InterPro" id="IPR028098">
    <property type="entry name" value="Glyco_trans_4-like_N"/>
</dbReference>
<dbReference type="EMBL" id="JAZHOG010000016">
    <property type="protein sequence ID" value="MEJ8569634.1"/>
    <property type="molecule type" value="Genomic_DNA"/>
</dbReference>
<sequence>MRVLYLTTEPELAEGDVVTGNALRARQLTGALRRAGHDVETVWPADPTAAAGDTQEAHGSGSVRGRDALRARIARSKPGVILVGYWELLGLLPFDLEQPLVLDFVAPRPLEALYESPAQVAGEVRRLRAGLRRCDRVLVGNERQRRLLLLTLIEAGFDLRGRETVLVVPLGAECVTPAADRQPGEDSNGAWQCVTGGVRWPWRHQTPWLEALAQAADGSGLSARIINFEGPYRAHADEPGAVDLLHQPEHPLIEHRPLLPYREYSTFLTRDAHIGVELADCNIEREHSQSFRSLDFLRHGLPLLCNEYLPIASLVGRYGAGWRIDTPGDLREWARALAAEPEQWRTRSQAALALAREALDPDRLAAPLLDWLQEPHRTLRLPPSERDADCEPVLGVPPLAERLKRQWKLVRRAALLRMTGLRTPGNGVVFVTRSDLFPPDHGAAVRTVETARALGRLGVAVGIVTDSPGGWYRYQDGEFKLQPYPVWHRLVCRPAAWVKLMHYSSDLPLSNSFLYLPLTDRGFYWRILTAASSTRAGVLQAEFPAYAQPCLRVREAIGSRVVLVEHNVEYERLRSQVGELSSGQYQRLRAIEIDLCNRSDAVVCVSDNDRQRLIEDGVEAVHMTTIPHGVRLDTYAAPAVEGVRERYGIKAGQPVLAFHGTFSYPPNRKAIAVFADTLLPALERAGLEAHVLAIGREPPPTSPHPRIHFTGSVADVAPWLKAADLAVVPLTDGGGTRMKIVDCFAAGLPVISTSKGIEGIPAEPGLHALVIDDWDEMTAAITRLWRDQAEREALAASGGEFAARLDWSEIARRYRTLYATLG</sequence>
<dbReference type="RefSeq" id="WP_354696959.1">
    <property type="nucleotide sequence ID" value="NZ_JAZHOG010000016.1"/>
</dbReference>
<evidence type="ECO:0000313" key="2">
    <source>
        <dbReference type="EMBL" id="MEJ8569634.1"/>
    </source>
</evidence>
<dbReference type="AlphaFoldDB" id="A0AAW9RJP0"/>